<name>A0ABW5J1U6_9FLAO</name>
<feature type="transmembrane region" description="Helical" evidence="1">
    <location>
        <begin position="146"/>
        <end position="166"/>
    </location>
</feature>
<reference evidence="3" key="1">
    <citation type="journal article" date="2019" name="Int. J. Syst. Evol. Microbiol.">
        <title>The Global Catalogue of Microorganisms (GCM) 10K type strain sequencing project: providing services to taxonomists for standard genome sequencing and annotation.</title>
        <authorList>
            <consortium name="The Broad Institute Genomics Platform"/>
            <consortium name="The Broad Institute Genome Sequencing Center for Infectious Disease"/>
            <person name="Wu L."/>
            <person name="Ma J."/>
        </authorList>
    </citation>
    <scope>NUCLEOTIDE SEQUENCE [LARGE SCALE GENOMIC DNA]</scope>
    <source>
        <strain evidence="3">KCTC 42585</strain>
    </source>
</reference>
<keyword evidence="1" id="KW-0472">Membrane</keyword>
<feature type="transmembrane region" description="Helical" evidence="1">
    <location>
        <begin position="117"/>
        <end position="139"/>
    </location>
</feature>
<gene>
    <name evidence="2" type="ORF">ACFSTG_14620</name>
</gene>
<comment type="caution">
    <text evidence="2">The sequence shown here is derived from an EMBL/GenBank/DDBJ whole genome shotgun (WGS) entry which is preliminary data.</text>
</comment>
<keyword evidence="1" id="KW-1133">Transmembrane helix</keyword>
<organism evidence="2 3">
    <name type="scientific">Salinimicrobium flavum</name>
    <dbReference type="NCBI Taxonomy" id="1737065"/>
    <lineage>
        <taxon>Bacteria</taxon>
        <taxon>Pseudomonadati</taxon>
        <taxon>Bacteroidota</taxon>
        <taxon>Flavobacteriia</taxon>
        <taxon>Flavobacteriales</taxon>
        <taxon>Flavobacteriaceae</taxon>
        <taxon>Salinimicrobium</taxon>
    </lineage>
</organism>
<evidence type="ECO:0000313" key="3">
    <source>
        <dbReference type="Proteomes" id="UP001597468"/>
    </source>
</evidence>
<dbReference type="EMBL" id="JBHULT010000013">
    <property type="protein sequence ID" value="MFD2519139.1"/>
    <property type="molecule type" value="Genomic_DNA"/>
</dbReference>
<proteinExistence type="predicted"/>
<evidence type="ECO:0008006" key="4">
    <source>
        <dbReference type="Google" id="ProtNLM"/>
    </source>
</evidence>
<dbReference type="RefSeq" id="WP_380754820.1">
    <property type="nucleotide sequence ID" value="NZ_JBHULT010000013.1"/>
</dbReference>
<evidence type="ECO:0000256" key="1">
    <source>
        <dbReference type="SAM" id="Phobius"/>
    </source>
</evidence>
<protein>
    <recommendedName>
        <fullName evidence="4">YhhN-like protein</fullName>
    </recommendedName>
</protein>
<keyword evidence="3" id="KW-1185">Reference proteome</keyword>
<feature type="transmembrane region" description="Helical" evidence="1">
    <location>
        <begin position="29"/>
        <end position="51"/>
    </location>
</feature>
<dbReference type="Proteomes" id="UP001597468">
    <property type="component" value="Unassembled WGS sequence"/>
</dbReference>
<feature type="transmembrane region" description="Helical" evidence="1">
    <location>
        <begin position="57"/>
        <end position="77"/>
    </location>
</feature>
<feature type="transmembrane region" description="Helical" evidence="1">
    <location>
        <begin position="84"/>
        <end position="105"/>
    </location>
</feature>
<keyword evidence="1" id="KW-0812">Transmembrane</keyword>
<evidence type="ECO:0000313" key="2">
    <source>
        <dbReference type="EMBL" id="MFD2519139.1"/>
    </source>
</evidence>
<sequence>MEIKPLKIGANYLLIPTLILYYRLKTRKWFVTIVVALLFFYLRDIFLFYGFPNYPNIVMSTFMIGLAIIYLLAITGFQKSEVHIVEWVSLSIMYLFLVFLFITIADLVPQVISPYKYSAYTYLFLLTLLLAITFTGYLLKSHYASLWLMLASASLLVSELSLFFKLYVVDDISVNMFFPLFHVITYYALVQHALHRRRSAVIPLV</sequence>
<accession>A0ABW5J1U6</accession>
<feature type="transmembrane region" description="Helical" evidence="1">
    <location>
        <begin position="172"/>
        <end position="190"/>
    </location>
</feature>